<proteinExistence type="predicted"/>
<dbReference type="Gene3D" id="3.40.50.1820">
    <property type="entry name" value="alpha/beta hydrolase"/>
    <property type="match status" value="1"/>
</dbReference>
<dbReference type="Proteomes" id="UP000800235">
    <property type="component" value="Unassembled WGS sequence"/>
</dbReference>
<dbReference type="OrthoDB" id="438440at2759"/>
<dbReference type="SUPFAM" id="SSF53474">
    <property type="entry name" value="alpha/beta-Hydrolases"/>
    <property type="match status" value="1"/>
</dbReference>
<feature type="domain" description="Fungal lipase-type" evidence="2">
    <location>
        <begin position="306"/>
        <end position="452"/>
    </location>
</feature>
<dbReference type="CDD" id="cd00519">
    <property type="entry name" value="Lipase_3"/>
    <property type="match status" value="1"/>
</dbReference>
<dbReference type="InterPro" id="IPR029058">
    <property type="entry name" value="AB_hydrolase_fold"/>
</dbReference>
<dbReference type="PANTHER" id="PTHR46023:SF6">
    <property type="entry name" value="LIPASE CLASS 3 FAMILY PROTEIN"/>
    <property type="match status" value="1"/>
</dbReference>
<protein>
    <submittedName>
        <fullName evidence="3">Alpha/beta-hydrolase</fullName>
    </submittedName>
</protein>
<dbReference type="EMBL" id="MU007016">
    <property type="protein sequence ID" value="KAF2434409.1"/>
    <property type="molecule type" value="Genomic_DNA"/>
</dbReference>
<organism evidence="3 4">
    <name type="scientific">Tothia fuscella</name>
    <dbReference type="NCBI Taxonomy" id="1048955"/>
    <lineage>
        <taxon>Eukaryota</taxon>
        <taxon>Fungi</taxon>
        <taxon>Dikarya</taxon>
        <taxon>Ascomycota</taxon>
        <taxon>Pezizomycotina</taxon>
        <taxon>Dothideomycetes</taxon>
        <taxon>Pleosporomycetidae</taxon>
        <taxon>Venturiales</taxon>
        <taxon>Cylindrosympodiaceae</taxon>
        <taxon>Tothia</taxon>
    </lineage>
</organism>
<dbReference type="PANTHER" id="PTHR46023">
    <property type="entry name" value="LIPASE CLASS 3 PROTEIN-LIKE"/>
    <property type="match status" value="1"/>
</dbReference>
<name>A0A9P4NXU9_9PEZI</name>
<accession>A0A9P4NXU9</accession>
<evidence type="ECO:0000313" key="4">
    <source>
        <dbReference type="Proteomes" id="UP000800235"/>
    </source>
</evidence>
<dbReference type="AlphaFoldDB" id="A0A9P4NXU9"/>
<comment type="caution">
    <text evidence="3">The sequence shown here is derived from an EMBL/GenBank/DDBJ whole genome shotgun (WGS) entry which is preliminary data.</text>
</comment>
<feature type="compositionally biased region" description="Low complexity" evidence="1">
    <location>
        <begin position="18"/>
        <end position="28"/>
    </location>
</feature>
<evidence type="ECO:0000313" key="3">
    <source>
        <dbReference type="EMBL" id="KAF2434409.1"/>
    </source>
</evidence>
<evidence type="ECO:0000256" key="1">
    <source>
        <dbReference type="SAM" id="MobiDB-lite"/>
    </source>
</evidence>
<reference evidence="3" key="1">
    <citation type="journal article" date="2020" name="Stud. Mycol.">
        <title>101 Dothideomycetes genomes: a test case for predicting lifestyles and emergence of pathogens.</title>
        <authorList>
            <person name="Haridas S."/>
            <person name="Albert R."/>
            <person name="Binder M."/>
            <person name="Bloem J."/>
            <person name="Labutti K."/>
            <person name="Salamov A."/>
            <person name="Andreopoulos B."/>
            <person name="Baker S."/>
            <person name="Barry K."/>
            <person name="Bills G."/>
            <person name="Bluhm B."/>
            <person name="Cannon C."/>
            <person name="Castanera R."/>
            <person name="Culley D."/>
            <person name="Daum C."/>
            <person name="Ezra D."/>
            <person name="Gonzalez J."/>
            <person name="Henrissat B."/>
            <person name="Kuo A."/>
            <person name="Liang C."/>
            <person name="Lipzen A."/>
            <person name="Lutzoni F."/>
            <person name="Magnuson J."/>
            <person name="Mondo S."/>
            <person name="Nolan M."/>
            <person name="Ohm R."/>
            <person name="Pangilinan J."/>
            <person name="Park H.-J."/>
            <person name="Ramirez L."/>
            <person name="Alfaro M."/>
            <person name="Sun H."/>
            <person name="Tritt A."/>
            <person name="Yoshinaga Y."/>
            <person name="Zwiers L.-H."/>
            <person name="Turgeon B."/>
            <person name="Goodwin S."/>
            <person name="Spatafora J."/>
            <person name="Crous P."/>
            <person name="Grigoriev I."/>
        </authorList>
    </citation>
    <scope>NUCLEOTIDE SEQUENCE</scope>
    <source>
        <strain evidence="3">CBS 130266</strain>
    </source>
</reference>
<dbReference type="Pfam" id="PF01764">
    <property type="entry name" value="Lipase_3"/>
    <property type="match status" value="1"/>
</dbReference>
<gene>
    <name evidence="3" type="ORF">EJ08DRAFT_693449</name>
</gene>
<dbReference type="InterPro" id="IPR002921">
    <property type="entry name" value="Fungal_lipase-type"/>
</dbReference>
<evidence type="ECO:0000259" key="2">
    <source>
        <dbReference type="Pfam" id="PF01764"/>
    </source>
</evidence>
<sequence length="581" mass="63555">MTFFSFSSPGKKKRKSSKSSASSMPSTSQGYGYHANQSTITLHRPIPGPIFPVQPYQQQPPSQPWASTHNVPYNQALISQPYLPYGPPQQQQHSVYGVPQGNGAPWAASTASLSSNVNQQNLKKKKSYLQIPSAVTGQLHAASQSVSNLNESWNQMSTQYLNQGAALCDRISSKFDSVITCMDEEKFSGDERDLQIYQPGSGPHQVYADSSRSTSQTVSTIASTSTNHFAKVWSYSNSRLPPYLPPLKLYIPTYPLLCLAAQYSLRVYDKPKGKEREDHFKASIIHGTKAMVLKSLPIDDMNTICFAIRGSQTFMDWAVNIRQAPTSPKGFLDDRGNLCHAGFLCVAKFMVSQVAKRLRTLLQEDPSRSTASLLITGHSAGGAVAQLLYAHMMSETVESELTYLTGFFKRVHCVTFGAPPVSLLPLQKPESKRSRKSLFFAFVNEGDPVSRADPAIVRSLLKLYATPTPSNPCPILSVVPGFSATGKRPKPSKSSSWSPPSNPSASTVWNIPASTLSLGGRIALLRERFGGRGGDDIEVCQVTDEMLREVVYGDPLCHTMVLYSQRIQILATRAATASAFG</sequence>
<feature type="region of interest" description="Disordered" evidence="1">
    <location>
        <begin position="1"/>
        <end position="33"/>
    </location>
</feature>
<keyword evidence="4" id="KW-1185">Reference proteome</keyword>
<dbReference type="GO" id="GO:0006629">
    <property type="term" value="P:lipid metabolic process"/>
    <property type="evidence" value="ECO:0007669"/>
    <property type="project" value="InterPro"/>
</dbReference>